<accession>E0VFN0</accession>
<reference evidence="3" key="3">
    <citation type="submission" date="2020-05" db="UniProtKB">
        <authorList>
            <consortium name="EnsemblMetazoa"/>
        </authorList>
    </citation>
    <scope>IDENTIFICATION</scope>
    <source>
        <strain evidence="3">USDA</strain>
    </source>
</reference>
<dbReference type="AlphaFoldDB" id="E0VFN0"/>
<feature type="region of interest" description="Disordered" evidence="1">
    <location>
        <begin position="139"/>
        <end position="176"/>
    </location>
</feature>
<dbReference type="EnsemblMetazoa" id="PHUM163680-RA">
    <property type="protein sequence ID" value="PHUM163680-PA"/>
    <property type="gene ID" value="PHUM163680"/>
</dbReference>
<dbReference type="VEuPathDB" id="VectorBase:PHUM163680"/>
<gene>
    <name evidence="3" type="primary">8236578</name>
    <name evidence="2" type="ORF">Phum_PHUM163680</name>
</gene>
<dbReference type="InParanoid" id="E0VFN0"/>
<evidence type="ECO:0000256" key="1">
    <source>
        <dbReference type="SAM" id="MobiDB-lite"/>
    </source>
</evidence>
<organism>
    <name type="scientific">Pediculus humanus subsp. corporis</name>
    <name type="common">Body louse</name>
    <dbReference type="NCBI Taxonomy" id="121224"/>
    <lineage>
        <taxon>Eukaryota</taxon>
        <taxon>Metazoa</taxon>
        <taxon>Ecdysozoa</taxon>
        <taxon>Arthropoda</taxon>
        <taxon>Hexapoda</taxon>
        <taxon>Insecta</taxon>
        <taxon>Pterygota</taxon>
        <taxon>Neoptera</taxon>
        <taxon>Paraneoptera</taxon>
        <taxon>Psocodea</taxon>
        <taxon>Troctomorpha</taxon>
        <taxon>Phthiraptera</taxon>
        <taxon>Anoplura</taxon>
        <taxon>Pediculidae</taxon>
        <taxon>Pediculus</taxon>
    </lineage>
</organism>
<keyword evidence="4" id="KW-1185">Reference proteome</keyword>
<dbReference type="Proteomes" id="UP000009046">
    <property type="component" value="Unassembled WGS sequence"/>
</dbReference>
<dbReference type="GeneID" id="8236578"/>
<dbReference type="EMBL" id="DS235123">
    <property type="protein sequence ID" value="EEB12186.1"/>
    <property type="molecule type" value="Genomic_DNA"/>
</dbReference>
<reference evidence="2" key="2">
    <citation type="submission" date="2007-04" db="EMBL/GenBank/DDBJ databases">
        <title>The genome of the human body louse.</title>
        <authorList>
            <consortium name="The Human Body Louse Genome Consortium"/>
            <person name="Kirkness E."/>
            <person name="Walenz B."/>
            <person name="Hass B."/>
            <person name="Bruggner R."/>
            <person name="Strausberg R."/>
        </authorList>
    </citation>
    <scope>NUCLEOTIDE SEQUENCE</scope>
    <source>
        <strain>USDA</strain>
    </source>
</reference>
<name>E0VFN0_PEDHC</name>
<dbReference type="KEGG" id="phu:Phum_PHUM163680"/>
<dbReference type="CTD" id="8236578"/>
<evidence type="ECO:0000313" key="3">
    <source>
        <dbReference type="EnsemblMetazoa" id="PHUM163680-PA"/>
    </source>
</evidence>
<reference evidence="2" key="1">
    <citation type="submission" date="2007-04" db="EMBL/GenBank/DDBJ databases">
        <title>Annotation of Pediculus humanus corporis strain USDA.</title>
        <authorList>
            <person name="Kirkness E."/>
            <person name="Hannick L."/>
            <person name="Hass B."/>
            <person name="Bruggner R."/>
            <person name="Lawson D."/>
            <person name="Bidwell S."/>
            <person name="Joardar V."/>
            <person name="Caler E."/>
            <person name="Walenz B."/>
            <person name="Inman J."/>
            <person name="Schobel S."/>
            <person name="Galinsky K."/>
            <person name="Amedeo P."/>
            <person name="Strausberg R."/>
        </authorList>
    </citation>
    <scope>NUCLEOTIDE SEQUENCE</scope>
    <source>
        <strain>USDA</strain>
    </source>
</reference>
<proteinExistence type="predicted"/>
<evidence type="ECO:0000313" key="4">
    <source>
        <dbReference type="Proteomes" id="UP000009046"/>
    </source>
</evidence>
<evidence type="ECO:0000313" key="2">
    <source>
        <dbReference type="EMBL" id="EEB12186.1"/>
    </source>
</evidence>
<protein>
    <submittedName>
        <fullName evidence="2 3">Uncharacterized protein</fullName>
    </submittedName>
</protein>
<sequence>MARLSKGDILEAAMNAARCVSSVARGSANLKGNYAKTIKDGISVVLAAVRELESRASDPSGGERMERLRQEIWVATNQSKKMGSGLAEMRSVATGMNEVTETREVATSLRAGNMNVPADTNEIISRTNDGFITVTRKSKKCVKQKPNSGPAVVDKRNKKTKPALDGSQFKLEKVSL</sequence>
<dbReference type="RefSeq" id="XP_002424924.1">
    <property type="nucleotide sequence ID" value="XM_002424879.1"/>
</dbReference>
<dbReference type="HOGENOM" id="CLU_1527013_0_0_1"/>
<dbReference type="EMBL" id="AAZO01001913">
    <property type="status" value="NOT_ANNOTATED_CDS"/>
    <property type="molecule type" value="Genomic_DNA"/>
</dbReference>